<name>A0A2K1QFK4_9PEZI</name>
<accession>A0A2K1QFK4</accession>
<evidence type="ECO:0000313" key="2">
    <source>
        <dbReference type="EMBL" id="PNS13894.1"/>
    </source>
</evidence>
<comment type="caution">
    <text evidence="2">The sequence shown here is derived from an EMBL/GenBank/DDBJ whole genome shotgun (WGS) entry which is preliminary data.</text>
</comment>
<feature type="compositionally biased region" description="Low complexity" evidence="1">
    <location>
        <begin position="345"/>
        <end position="373"/>
    </location>
</feature>
<feature type="compositionally biased region" description="Polar residues" evidence="1">
    <location>
        <begin position="115"/>
        <end position="133"/>
    </location>
</feature>
<gene>
    <name evidence="2" type="ORF">CAC42_1385</name>
</gene>
<feature type="region of interest" description="Disordered" evidence="1">
    <location>
        <begin position="153"/>
        <end position="245"/>
    </location>
</feature>
<evidence type="ECO:0000313" key="3">
    <source>
        <dbReference type="Proteomes" id="UP000243797"/>
    </source>
</evidence>
<reference evidence="2 3" key="1">
    <citation type="submission" date="2017-06" db="EMBL/GenBank/DDBJ databases">
        <title>Draft genome sequence of a variant of Elsinoe murrayae.</title>
        <authorList>
            <person name="Cheng Q."/>
        </authorList>
    </citation>
    <scope>NUCLEOTIDE SEQUENCE [LARGE SCALE GENOMIC DNA]</scope>
    <source>
        <strain evidence="2 3">CQ-2017a</strain>
    </source>
</reference>
<evidence type="ECO:0000256" key="1">
    <source>
        <dbReference type="SAM" id="MobiDB-lite"/>
    </source>
</evidence>
<feature type="region of interest" description="Disordered" evidence="1">
    <location>
        <begin position="435"/>
        <end position="500"/>
    </location>
</feature>
<dbReference type="InParanoid" id="A0A2K1QFK4"/>
<sequence length="500" mass="54760">MTSPAHLQQLQLNALTWSFTGQETEAPSGDEHFDWESHLHMTREAAVSPYRYSVDINRYLDADGTISSLDHCSSIEDDSSGDSDFRASLERIFGDVYAPANMDSTPERTRWYRSSRPSSKLQRTSSAVSRRPSTASCIDPALLIRRSPIEFEDNYTVPAPPPTGLHPALRPPAARNASDGTGRKSSMSLDIPRPSSSATRRGSTDTRSMSKTHPALTAARSIRQRVAQARTSDPTKPFPTPASPLIETQPLPVIWTTAHDRAICVLDARNYTTEQSIRKLRRAFPELSGCYLSTRMIERRLQVLDQNTDIDYFRVGLDFRSTKNQNSPSTTDSRHQARMADRLPSTTSTGSGSSVRSGYSETSTSSSSTFPSTFPGKNQMGRRKAGTVLGLANEMVLGKGGRPMSIIDERPGSVLSSDGITALPVRERDKVMDRQRAGMGTTASLPTETKREDADAGESEGRESERRVTGLRKLAERGHKTTGSGCNVKNGLMARNDTGG</sequence>
<keyword evidence="3" id="KW-1185">Reference proteome</keyword>
<feature type="compositionally biased region" description="Polar residues" evidence="1">
    <location>
        <begin position="183"/>
        <end position="211"/>
    </location>
</feature>
<feature type="compositionally biased region" description="Basic and acidic residues" evidence="1">
    <location>
        <begin position="332"/>
        <end position="341"/>
    </location>
</feature>
<feature type="compositionally biased region" description="Polar residues" evidence="1">
    <location>
        <begin position="322"/>
        <end position="331"/>
    </location>
</feature>
<feature type="region of interest" description="Disordered" evidence="1">
    <location>
        <begin position="321"/>
        <end position="382"/>
    </location>
</feature>
<organism evidence="2 3">
    <name type="scientific">Sphaceloma murrayae</name>
    <dbReference type="NCBI Taxonomy" id="2082308"/>
    <lineage>
        <taxon>Eukaryota</taxon>
        <taxon>Fungi</taxon>
        <taxon>Dikarya</taxon>
        <taxon>Ascomycota</taxon>
        <taxon>Pezizomycotina</taxon>
        <taxon>Dothideomycetes</taxon>
        <taxon>Dothideomycetidae</taxon>
        <taxon>Myriangiales</taxon>
        <taxon>Elsinoaceae</taxon>
        <taxon>Sphaceloma</taxon>
    </lineage>
</organism>
<dbReference type="Proteomes" id="UP000243797">
    <property type="component" value="Unassembled WGS sequence"/>
</dbReference>
<feature type="region of interest" description="Disordered" evidence="1">
    <location>
        <begin position="100"/>
        <end position="133"/>
    </location>
</feature>
<feature type="compositionally biased region" description="Basic and acidic residues" evidence="1">
    <location>
        <begin position="448"/>
        <end position="479"/>
    </location>
</feature>
<dbReference type="AlphaFoldDB" id="A0A2K1QFK4"/>
<dbReference type="EMBL" id="NKHZ01000089">
    <property type="protein sequence ID" value="PNS13894.1"/>
    <property type="molecule type" value="Genomic_DNA"/>
</dbReference>
<protein>
    <submittedName>
        <fullName evidence="2">Uncharacterized protein</fullName>
    </submittedName>
</protein>
<dbReference type="OrthoDB" id="5383839at2759"/>
<proteinExistence type="predicted"/>